<sequence length="128" mass="13825">MRDFVRGAVRLHILHHAAEQEIHGAWMTEELARHGYRISPGTLYPTLHRLEGEGLLTSRQEAVDGKVRRLYRATDAGHAALAEDRAALAELVREVLPGFRVVQTGPAGAGAAASGADGAHREASTESR</sequence>
<keyword evidence="4" id="KW-1185">Reference proteome</keyword>
<dbReference type="Pfam" id="PF03551">
    <property type="entry name" value="PadR"/>
    <property type="match status" value="1"/>
</dbReference>
<proteinExistence type="predicted"/>
<feature type="domain" description="Transcription regulator PadR N-terminal" evidence="2">
    <location>
        <begin position="13"/>
        <end position="83"/>
    </location>
</feature>
<dbReference type="PANTHER" id="PTHR33169:SF14">
    <property type="entry name" value="TRANSCRIPTIONAL REGULATOR RV3488"/>
    <property type="match status" value="1"/>
</dbReference>
<dbReference type="AlphaFoldDB" id="A0A941E9U8"/>
<evidence type="ECO:0000313" key="3">
    <source>
        <dbReference type="EMBL" id="MBR7826658.1"/>
    </source>
</evidence>
<dbReference type="InterPro" id="IPR036388">
    <property type="entry name" value="WH-like_DNA-bd_sf"/>
</dbReference>
<evidence type="ECO:0000256" key="1">
    <source>
        <dbReference type="SAM" id="MobiDB-lite"/>
    </source>
</evidence>
<dbReference type="EMBL" id="JAGSOH010000021">
    <property type="protein sequence ID" value="MBR7826658.1"/>
    <property type="molecule type" value="Genomic_DNA"/>
</dbReference>
<evidence type="ECO:0000313" key="4">
    <source>
        <dbReference type="Proteomes" id="UP000676325"/>
    </source>
</evidence>
<feature type="compositionally biased region" description="Basic and acidic residues" evidence="1">
    <location>
        <begin position="118"/>
        <end position="128"/>
    </location>
</feature>
<dbReference type="InterPro" id="IPR052509">
    <property type="entry name" value="Metal_resp_DNA-bind_regulator"/>
</dbReference>
<dbReference type="InterPro" id="IPR036390">
    <property type="entry name" value="WH_DNA-bd_sf"/>
</dbReference>
<comment type="caution">
    <text evidence="3">The sequence shown here is derived from an EMBL/GenBank/DDBJ whole genome shotgun (WGS) entry which is preliminary data.</text>
</comment>
<dbReference type="PANTHER" id="PTHR33169">
    <property type="entry name" value="PADR-FAMILY TRANSCRIPTIONAL REGULATOR"/>
    <property type="match status" value="1"/>
</dbReference>
<dbReference type="Proteomes" id="UP000676325">
    <property type="component" value="Unassembled WGS sequence"/>
</dbReference>
<gene>
    <name evidence="3" type="ORF">KDK95_10120</name>
</gene>
<reference evidence="3" key="1">
    <citation type="submission" date="2021-04" db="EMBL/GenBank/DDBJ databases">
        <title>Genome based classification of Actinospica acidithermotolerans sp. nov., an actinobacterium isolated from an Indonesian hot spring.</title>
        <authorList>
            <person name="Kusuma A.B."/>
            <person name="Putra K.E."/>
            <person name="Nafisah S."/>
            <person name="Loh J."/>
            <person name="Nouioui I."/>
            <person name="Goodfellow M."/>
        </authorList>
    </citation>
    <scope>NUCLEOTIDE SEQUENCE</scope>
    <source>
        <strain evidence="3">MGRD01-02</strain>
    </source>
</reference>
<dbReference type="RefSeq" id="WP_212517807.1">
    <property type="nucleotide sequence ID" value="NZ_JAGSOH010000021.1"/>
</dbReference>
<feature type="compositionally biased region" description="Low complexity" evidence="1">
    <location>
        <begin position="105"/>
        <end position="117"/>
    </location>
</feature>
<organism evidence="3 4">
    <name type="scientific">Actinospica acidithermotolerans</name>
    <dbReference type="NCBI Taxonomy" id="2828514"/>
    <lineage>
        <taxon>Bacteria</taxon>
        <taxon>Bacillati</taxon>
        <taxon>Actinomycetota</taxon>
        <taxon>Actinomycetes</taxon>
        <taxon>Catenulisporales</taxon>
        <taxon>Actinospicaceae</taxon>
        <taxon>Actinospica</taxon>
    </lineage>
</organism>
<dbReference type="InterPro" id="IPR005149">
    <property type="entry name" value="Tscrpt_reg_PadR_N"/>
</dbReference>
<dbReference type="SUPFAM" id="SSF46785">
    <property type="entry name" value="Winged helix' DNA-binding domain"/>
    <property type="match status" value="1"/>
</dbReference>
<feature type="region of interest" description="Disordered" evidence="1">
    <location>
        <begin position="105"/>
        <end position="128"/>
    </location>
</feature>
<dbReference type="Gene3D" id="1.10.10.10">
    <property type="entry name" value="Winged helix-like DNA-binding domain superfamily/Winged helix DNA-binding domain"/>
    <property type="match status" value="1"/>
</dbReference>
<accession>A0A941E9U8</accession>
<protein>
    <submittedName>
        <fullName evidence="3">Helix-turn-helix transcriptional regulator</fullName>
    </submittedName>
</protein>
<name>A0A941E9U8_9ACTN</name>
<evidence type="ECO:0000259" key="2">
    <source>
        <dbReference type="Pfam" id="PF03551"/>
    </source>
</evidence>